<dbReference type="Proteomes" id="UP001158986">
    <property type="component" value="Unassembled WGS sequence"/>
</dbReference>
<dbReference type="EMBL" id="CAKLCB010000138">
    <property type="protein sequence ID" value="CAH0515789.1"/>
    <property type="molecule type" value="Genomic_DNA"/>
</dbReference>
<feature type="compositionally biased region" description="Basic residues" evidence="3">
    <location>
        <begin position="171"/>
        <end position="182"/>
    </location>
</feature>
<evidence type="ECO:0000313" key="6">
    <source>
        <dbReference type="Proteomes" id="UP001158986"/>
    </source>
</evidence>
<feature type="region of interest" description="Disordered" evidence="3">
    <location>
        <begin position="155"/>
        <end position="234"/>
    </location>
</feature>
<feature type="domain" description="UPF3" evidence="4">
    <location>
        <begin position="3"/>
        <end position="152"/>
    </location>
</feature>
<evidence type="ECO:0000256" key="2">
    <source>
        <dbReference type="ARBA" id="ARBA00023242"/>
    </source>
</evidence>
<feature type="compositionally biased region" description="Basic and acidic residues" evidence="3">
    <location>
        <begin position="263"/>
        <end position="272"/>
    </location>
</feature>
<feature type="compositionally biased region" description="Low complexity" evidence="3">
    <location>
        <begin position="291"/>
        <end position="301"/>
    </location>
</feature>
<comment type="subcellular location">
    <subcellularLocation>
        <location evidence="1">Nucleus</location>
    </subcellularLocation>
</comment>
<sequence>MATEEQVKEMLHTHGGSDEFLWRFVPGHKYSNNRVSKPARLYLDLKKEPEKARKLIAALDGQLFYPEIQDTKINGQPMDVDFAPFQKIPREKQRNDAKTGTIDRDPEYVAFLNELAKPKNKLPSAETLVDMAEGETVEKPVAALVKYLNEKKVNSREKSKGKFGGKPIVKNARRQKGKKAQKVTKDKSKLSKERNKKSSVDTVDLKSRKQRGKVSLQKEPTKQELAEPGILRIMTPKSAVAAGSSTFTPVAKWNGSALSADAISERGSEKRAPKSGKKIGSRGRSNHQKSIDGIDSVDGDGTNLKPSSRRKSGNSGKKEPSNKGERKKKKVFAPKDATAQGTPSKS</sequence>
<keyword evidence="6" id="KW-1185">Reference proteome</keyword>
<feature type="compositionally biased region" description="Basic and acidic residues" evidence="3">
    <location>
        <begin position="183"/>
        <end position="207"/>
    </location>
</feature>
<dbReference type="Pfam" id="PF03467">
    <property type="entry name" value="Smg4_UPF3"/>
    <property type="match status" value="1"/>
</dbReference>
<dbReference type="InterPro" id="IPR012677">
    <property type="entry name" value="Nucleotide-bd_a/b_plait_sf"/>
</dbReference>
<dbReference type="InterPro" id="IPR005120">
    <property type="entry name" value="UPF3_dom"/>
</dbReference>
<dbReference type="Gene3D" id="3.30.70.330">
    <property type="match status" value="1"/>
</dbReference>
<dbReference type="PANTHER" id="PTHR13112">
    <property type="entry name" value="UPF3 REGULATOR OF NONSENSE TRANSCRIPTS-LIKE PROTEIN"/>
    <property type="match status" value="1"/>
</dbReference>
<dbReference type="PANTHER" id="PTHR13112:SF0">
    <property type="entry name" value="FI21285P1"/>
    <property type="match status" value="1"/>
</dbReference>
<evidence type="ECO:0000256" key="1">
    <source>
        <dbReference type="ARBA" id="ARBA00004123"/>
    </source>
</evidence>
<dbReference type="InterPro" id="IPR039722">
    <property type="entry name" value="Upf3"/>
</dbReference>
<reference evidence="5 6" key="1">
    <citation type="submission" date="2021-11" db="EMBL/GenBank/DDBJ databases">
        <authorList>
            <person name="Islam A."/>
            <person name="Islam S."/>
            <person name="Flora M.S."/>
            <person name="Rahman M."/>
            <person name="Ziaur R.M."/>
            <person name="Epstein J.H."/>
            <person name="Hassan M."/>
            <person name="Klassen M."/>
            <person name="Woodard K."/>
            <person name="Webb A."/>
            <person name="Webby R.J."/>
            <person name="El Zowalaty M.E."/>
        </authorList>
    </citation>
    <scope>NUCLEOTIDE SEQUENCE [LARGE SCALE GENOMIC DNA]</scope>
    <source>
        <strain evidence="5">Pbs1</strain>
    </source>
</reference>
<organism evidence="5 6">
    <name type="scientific">Peronospora belbahrii</name>
    <dbReference type="NCBI Taxonomy" id="622444"/>
    <lineage>
        <taxon>Eukaryota</taxon>
        <taxon>Sar</taxon>
        <taxon>Stramenopiles</taxon>
        <taxon>Oomycota</taxon>
        <taxon>Peronosporomycetes</taxon>
        <taxon>Peronosporales</taxon>
        <taxon>Peronosporaceae</taxon>
        <taxon>Peronospora</taxon>
    </lineage>
</organism>
<feature type="compositionally biased region" description="Basic residues" evidence="3">
    <location>
        <begin position="273"/>
        <end position="287"/>
    </location>
</feature>
<name>A0ABN8CT81_9STRA</name>
<keyword evidence="2" id="KW-0539">Nucleus</keyword>
<gene>
    <name evidence="5" type="ORF">PBS001_LOCUS2485</name>
</gene>
<evidence type="ECO:0000256" key="3">
    <source>
        <dbReference type="SAM" id="MobiDB-lite"/>
    </source>
</evidence>
<accession>A0ABN8CT81</accession>
<comment type="caution">
    <text evidence="5">The sequence shown here is derived from an EMBL/GenBank/DDBJ whole genome shotgun (WGS) entry which is preliminary data.</text>
</comment>
<feature type="region of interest" description="Disordered" evidence="3">
    <location>
        <begin position="247"/>
        <end position="346"/>
    </location>
</feature>
<protein>
    <recommendedName>
        <fullName evidence="4">UPF3 domain-containing protein</fullName>
    </recommendedName>
</protein>
<evidence type="ECO:0000313" key="5">
    <source>
        <dbReference type="EMBL" id="CAH0515789.1"/>
    </source>
</evidence>
<proteinExistence type="predicted"/>
<evidence type="ECO:0000259" key="4">
    <source>
        <dbReference type="Pfam" id="PF03467"/>
    </source>
</evidence>